<proteinExistence type="inferred from homology"/>
<dbReference type="PANTHER" id="PTHR30069:SF28">
    <property type="entry name" value="TONB-DEPENDENT RECEPTOR YNCD-RELATED"/>
    <property type="match status" value="1"/>
</dbReference>
<keyword evidence="3 8" id="KW-1134">Transmembrane beta strand</keyword>
<dbReference type="InterPro" id="IPR000531">
    <property type="entry name" value="Beta-barrel_TonB"/>
</dbReference>
<accession>A0ABX0TY48</accession>
<evidence type="ECO:0000256" key="8">
    <source>
        <dbReference type="PROSITE-ProRule" id="PRU01360"/>
    </source>
</evidence>
<comment type="caution">
    <text evidence="13">The sequence shown here is derived from an EMBL/GenBank/DDBJ whole genome shotgun (WGS) entry which is preliminary data.</text>
</comment>
<keyword evidence="13" id="KW-0675">Receptor</keyword>
<dbReference type="Pfam" id="PF00593">
    <property type="entry name" value="TonB_dep_Rec_b-barrel"/>
    <property type="match status" value="1"/>
</dbReference>
<evidence type="ECO:0000256" key="2">
    <source>
        <dbReference type="ARBA" id="ARBA00022448"/>
    </source>
</evidence>
<evidence type="ECO:0000256" key="10">
    <source>
        <dbReference type="SAM" id="MobiDB-lite"/>
    </source>
</evidence>
<dbReference type="InterPro" id="IPR037066">
    <property type="entry name" value="Plug_dom_sf"/>
</dbReference>
<organism evidence="13 14">
    <name type="scientific">Sphingomonas japonica</name>
    <dbReference type="NCBI Taxonomy" id="511662"/>
    <lineage>
        <taxon>Bacteria</taxon>
        <taxon>Pseudomonadati</taxon>
        <taxon>Pseudomonadota</taxon>
        <taxon>Alphaproteobacteria</taxon>
        <taxon>Sphingomonadales</taxon>
        <taxon>Sphingomonadaceae</taxon>
        <taxon>Sphingomonas</taxon>
    </lineage>
</organism>
<evidence type="ECO:0000256" key="5">
    <source>
        <dbReference type="ARBA" id="ARBA00023077"/>
    </source>
</evidence>
<evidence type="ECO:0000256" key="4">
    <source>
        <dbReference type="ARBA" id="ARBA00022692"/>
    </source>
</evidence>
<comment type="subcellular location">
    <subcellularLocation>
        <location evidence="1 8">Cell outer membrane</location>
        <topology evidence="1 8">Multi-pass membrane protein</topology>
    </subcellularLocation>
</comment>
<dbReference type="EMBL" id="JAASQP010000001">
    <property type="protein sequence ID" value="NIJ22780.1"/>
    <property type="molecule type" value="Genomic_DNA"/>
</dbReference>
<keyword evidence="2 8" id="KW-0813">Transport</keyword>
<evidence type="ECO:0000259" key="12">
    <source>
        <dbReference type="Pfam" id="PF07715"/>
    </source>
</evidence>
<keyword evidence="14" id="KW-1185">Reference proteome</keyword>
<dbReference type="Gene3D" id="2.170.130.10">
    <property type="entry name" value="TonB-dependent receptor, plug domain"/>
    <property type="match status" value="1"/>
</dbReference>
<keyword evidence="4 8" id="KW-0812">Transmembrane</keyword>
<evidence type="ECO:0000313" key="14">
    <source>
        <dbReference type="Proteomes" id="UP000788153"/>
    </source>
</evidence>
<name>A0ABX0TY48_9SPHN</name>
<reference evidence="13 14" key="1">
    <citation type="submission" date="2020-03" db="EMBL/GenBank/DDBJ databases">
        <title>Genomic Encyclopedia of Type Strains, Phase IV (KMG-IV): sequencing the most valuable type-strain genomes for metagenomic binning, comparative biology and taxonomic classification.</title>
        <authorList>
            <person name="Goeker M."/>
        </authorList>
    </citation>
    <scope>NUCLEOTIDE SEQUENCE [LARGE SCALE GENOMIC DNA]</scope>
    <source>
        <strain evidence="13 14">DSM 22753</strain>
    </source>
</reference>
<keyword evidence="5 9" id="KW-0798">TonB box</keyword>
<protein>
    <submittedName>
        <fullName evidence="13">Outer membrane receptor protein involved in Fe transport</fullName>
    </submittedName>
</protein>
<dbReference type="Proteomes" id="UP000788153">
    <property type="component" value="Unassembled WGS sequence"/>
</dbReference>
<evidence type="ECO:0000256" key="7">
    <source>
        <dbReference type="ARBA" id="ARBA00023237"/>
    </source>
</evidence>
<comment type="similarity">
    <text evidence="8 9">Belongs to the TonB-dependent receptor family.</text>
</comment>
<dbReference type="SUPFAM" id="SSF56935">
    <property type="entry name" value="Porins"/>
    <property type="match status" value="1"/>
</dbReference>
<dbReference type="PROSITE" id="PS52016">
    <property type="entry name" value="TONB_DEPENDENT_REC_3"/>
    <property type="match status" value="1"/>
</dbReference>
<feature type="region of interest" description="Disordered" evidence="10">
    <location>
        <begin position="1"/>
        <end position="28"/>
    </location>
</feature>
<gene>
    <name evidence="13" type="ORF">FHT01_000322</name>
</gene>
<evidence type="ECO:0000256" key="1">
    <source>
        <dbReference type="ARBA" id="ARBA00004571"/>
    </source>
</evidence>
<evidence type="ECO:0000256" key="6">
    <source>
        <dbReference type="ARBA" id="ARBA00023136"/>
    </source>
</evidence>
<feature type="domain" description="TonB-dependent receptor plug" evidence="12">
    <location>
        <begin position="35"/>
        <end position="141"/>
    </location>
</feature>
<sequence length="675" mass="70970">MIAHPGVAQDSADPSGDIVVTGRGLADPEPRSTGIAVIDLDRLTATASNRLEDALADIAGLQSFRRADSRSANPTSQGITLRGIGGSASSRALLILDGVPQADPFAGWVAFPAYSVARLGQVRVARGGGGVRWGSGALAGVIDLRSATPDQLPPLSASIAYGSRNSVDAQASATFERGSGFATLDAGYARGDGFVPIVAEDRGPADRAAPYEQFNASARAVVRVAPHTELQATVQGFSDRRERGLASTAIASDGADASLRVVGNGAWRYSALAYVQARQFASQFASIDDARTVASQVLDQYSVPAIGLGGRLEVAPPIGEAIELRFGSDVRSTGGTTHEFYSYVDGAPTRRREAGGTTRTLGGFADLTWSPGAIRLDASARIDRWWIEDGRLFEQMLGGGAPITDTGFADRSGTEPTGRIGAAWSLAAAVTLRGAAYRAWRLPTPNELYRPFRVGADAVAANAELRPETLDGVEAGVDLALGERMTLGATLFANRLNDAIANVTIARGPGNFPGVGFVSAAGFYRQRRNLGAIDARGIEVDGEARLGAVRMALSYAYADPVVRAAEAAPALDGLRPAQVPQHQASATLAWQRGAWRAGTTLRYASRQYEDDQNSRSLAQALTLDAIAALPLTKAVAIEARAENLFDARVETGFSGDAIERARPRQLWIGLRASLE</sequence>
<evidence type="ECO:0000256" key="3">
    <source>
        <dbReference type="ARBA" id="ARBA00022452"/>
    </source>
</evidence>
<dbReference type="InterPro" id="IPR036942">
    <property type="entry name" value="Beta-barrel_TonB_sf"/>
</dbReference>
<dbReference type="PANTHER" id="PTHR30069">
    <property type="entry name" value="TONB-DEPENDENT OUTER MEMBRANE RECEPTOR"/>
    <property type="match status" value="1"/>
</dbReference>
<evidence type="ECO:0000313" key="13">
    <source>
        <dbReference type="EMBL" id="NIJ22780.1"/>
    </source>
</evidence>
<dbReference type="Gene3D" id="2.40.170.20">
    <property type="entry name" value="TonB-dependent receptor, beta-barrel domain"/>
    <property type="match status" value="1"/>
</dbReference>
<dbReference type="RefSeq" id="WP_244935313.1">
    <property type="nucleotide sequence ID" value="NZ_VDYR01000001.1"/>
</dbReference>
<dbReference type="Pfam" id="PF07715">
    <property type="entry name" value="Plug"/>
    <property type="match status" value="1"/>
</dbReference>
<evidence type="ECO:0000256" key="9">
    <source>
        <dbReference type="RuleBase" id="RU003357"/>
    </source>
</evidence>
<dbReference type="InterPro" id="IPR012910">
    <property type="entry name" value="Plug_dom"/>
</dbReference>
<keyword evidence="7 8" id="KW-0998">Cell outer membrane</keyword>
<keyword evidence="6 8" id="KW-0472">Membrane</keyword>
<feature type="domain" description="TonB-dependent receptor-like beta-barrel" evidence="11">
    <location>
        <begin position="252"/>
        <end position="644"/>
    </location>
</feature>
<evidence type="ECO:0000259" key="11">
    <source>
        <dbReference type="Pfam" id="PF00593"/>
    </source>
</evidence>
<dbReference type="InterPro" id="IPR039426">
    <property type="entry name" value="TonB-dep_rcpt-like"/>
</dbReference>